<keyword evidence="1" id="KW-0472">Membrane</keyword>
<evidence type="ECO:0000256" key="1">
    <source>
        <dbReference type="SAM" id="Phobius"/>
    </source>
</evidence>
<keyword evidence="1" id="KW-0812">Transmembrane</keyword>
<accession>A0ABV9MMT6</accession>
<proteinExistence type="predicted"/>
<reference evidence="3" key="1">
    <citation type="journal article" date="2019" name="Int. J. Syst. Evol. Microbiol.">
        <title>The Global Catalogue of Microorganisms (GCM) 10K type strain sequencing project: providing services to taxonomists for standard genome sequencing and annotation.</title>
        <authorList>
            <consortium name="The Broad Institute Genomics Platform"/>
            <consortium name="The Broad Institute Genome Sequencing Center for Infectious Disease"/>
            <person name="Wu L."/>
            <person name="Ma J."/>
        </authorList>
    </citation>
    <scope>NUCLEOTIDE SEQUENCE [LARGE SCALE GENOMIC DNA]</scope>
    <source>
        <strain evidence="3">CGMCC 1.12849</strain>
    </source>
</reference>
<evidence type="ECO:0000313" key="3">
    <source>
        <dbReference type="Proteomes" id="UP001595884"/>
    </source>
</evidence>
<sequence length="341" mass="37693">MRRFQVLFLWLFFSVLILLLLLVLFPVMQRVDWKLGGDVWSALTAAGTVGATVVAVVLSYQSWVREKNSTARLVTAWIADSYAPRPDGDAYIRTVKLHIANESNEPVFDGTPNIQLLDTGASLGPLSVSSPLSVIPPRRELVFDISIPLLAHTNSWQPAVTLSFIDPRGKRWKRESNGNLTNVTRKKSRWSTSAQSFNEDELGDISPLNPMVCAFGFLNALRDPQRTNDSMKPFLASLAAGWDSVKWDDLNDELENYQPTSMVSYPASRIARIKLSGDTTLEGKRVEGDGGGLQLKTYLFLTLTLDPNNGWGVFGVGGTVQPNQIFFDGSLNEPVLPYSAD</sequence>
<protein>
    <submittedName>
        <fullName evidence="2">Uncharacterized protein</fullName>
    </submittedName>
</protein>
<keyword evidence="1" id="KW-1133">Transmembrane helix</keyword>
<organism evidence="2 3">
    <name type="scientific">Glutamicibacter bergerei</name>
    <dbReference type="NCBI Taxonomy" id="256702"/>
    <lineage>
        <taxon>Bacteria</taxon>
        <taxon>Bacillati</taxon>
        <taxon>Actinomycetota</taxon>
        <taxon>Actinomycetes</taxon>
        <taxon>Micrococcales</taxon>
        <taxon>Micrococcaceae</taxon>
        <taxon>Glutamicibacter</taxon>
    </lineage>
</organism>
<feature type="transmembrane region" description="Helical" evidence="1">
    <location>
        <begin position="39"/>
        <end position="60"/>
    </location>
</feature>
<dbReference type="EMBL" id="JBHSHE010000029">
    <property type="protein sequence ID" value="MFC4715908.1"/>
    <property type="molecule type" value="Genomic_DNA"/>
</dbReference>
<keyword evidence="3" id="KW-1185">Reference proteome</keyword>
<name>A0ABV9MMT6_9MICC</name>
<gene>
    <name evidence="2" type="ORF">ACFO7V_07105</name>
</gene>
<evidence type="ECO:0000313" key="2">
    <source>
        <dbReference type="EMBL" id="MFC4715908.1"/>
    </source>
</evidence>
<dbReference type="Proteomes" id="UP001595884">
    <property type="component" value="Unassembled WGS sequence"/>
</dbReference>
<comment type="caution">
    <text evidence="2">The sequence shown here is derived from an EMBL/GenBank/DDBJ whole genome shotgun (WGS) entry which is preliminary data.</text>
</comment>
<dbReference type="RefSeq" id="WP_346058937.1">
    <property type="nucleotide sequence ID" value="NZ_BAAAVQ010000017.1"/>
</dbReference>